<gene>
    <name evidence="1" type="ORF">GCM10007170_45660</name>
</gene>
<organism evidence="1 2">
    <name type="scientific">Arthrobacter liuii</name>
    <dbReference type="NCBI Taxonomy" id="1476996"/>
    <lineage>
        <taxon>Bacteria</taxon>
        <taxon>Bacillati</taxon>
        <taxon>Actinomycetota</taxon>
        <taxon>Actinomycetes</taxon>
        <taxon>Micrococcales</taxon>
        <taxon>Micrococcaceae</taxon>
        <taxon>Arthrobacter</taxon>
    </lineage>
</organism>
<keyword evidence="2" id="KW-1185">Reference proteome</keyword>
<evidence type="ECO:0000313" key="2">
    <source>
        <dbReference type="Proteomes" id="UP000643279"/>
    </source>
</evidence>
<evidence type="ECO:0000313" key="1">
    <source>
        <dbReference type="EMBL" id="GGI02896.1"/>
    </source>
</evidence>
<comment type="caution">
    <text evidence="1">The sequence shown here is derived from an EMBL/GenBank/DDBJ whole genome shotgun (WGS) entry which is preliminary data.</text>
</comment>
<sequence length="135" mass="14621">MGVAQLADGLVALPADARTREHFDWIAAEVRHSGGTAGLWLSQPASSAQERDLAAAMAADRAREYEDVLVAANAAAALEEPERARTVKRLRAELRRIGRRDYFPPRQRGTAHAAVTDLARGELSANAVSYSEGQR</sequence>
<dbReference type="EMBL" id="BMFW01000054">
    <property type="protein sequence ID" value="GGI02896.1"/>
    <property type="molecule type" value="Genomic_DNA"/>
</dbReference>
<accession>A0ABQ2B218</accession>
<name>A0ABQ2B218_9MICC</name>
<reference evidence="2" key="1">
    <citation type="journal article" date="2019" name="Int. J. Syst. Evol. Microbiol.">
        <title>The Global Catalogue of Microorganisms (GCM) 10K type strain sequencing project: providing services to taxonomists for standard genome sequencing and annotation.</title>
        <authorList>
            <consortium name="The Broad Institute Genomics Platform"/>
            <consortium name="The Broad Institute Genome Sequencing Center for Infectious Disease"/>
            <person name="Wu L."/>
            <person name="Ma J."/>
        </authorList>
    </citation>
    <scope>NUCLEOTIDE SEQUENCE [LARGE SCALE GENOMIC DNA]</scope>
    <source>
        <strain evidence="2">CGMCC 1.12778</strain>
    </source>
</reference>
<dbReference type="Proteomes" id="UP000643279">
    <property type="component" value="Unassembled WGS sequence"/>
</dbReference>
<protein>
    <submittedName>
        <fullName evidence="1">Uncharacterized protein</fullName>
    </submittedName>
</protein>
<proteinExistence type="predicted"/>